<dbReference type="PANTHER" id="PTHR36151:SF3">
    <property type="entry name" value="ER-BOUND OXYGENASE MPAB_MPAB'_RUBBER OXYGENASE CATALYTIC DOMAIN-CONTAINING PROTEIN"/>
    <property type="match status" value="1"/>
</dbReference>
<accession>A0A5B1L954</accession>
<keyword evidence="3" id="KW-1185">Reference proteome</keyword>
<comment type="caution">
    <text evidence="2">The sequence shown here is derived from an EMBL/GenBank/DDBJ whole genome shotgun (WGS) entry which is preliminary data.</text>
</comment>
<dbReference type="InterPro" id="IPR018713">
    <property type="entry name" value="MPAB/Lcp_cat_dom"/>
</dbReference>
<dbReference type="AlphaFoldDB" id="A0A5B1L954"/>
<dbReference type="Proteomes" id="UP000325003">
    <property type="component" value="Unassembled WGS sequence"/>
</dbReference>
<reference evidence="2 3" key="1">
    <citation type="submission" date="2019-09" db="EMBL/GenBank/DDBJ databases">
        <title>Nocardioides panacisoli sp. nov., isolated from the soil of a ginseng field.</title>
        <authorList>
            <person name="Cho C."/>
        </authorList>
    </citation>
    <scope>NUCLEOTIDE SEQUENCE [LARGE SCALE GENOMIC DNA]</scope>
    <source>
        <strain evidence="2 3">BN130099</strain>
    </source>
</reference>
<proteinExistence type="predicted"/>
<sequence length="307" mass="33532">MSGYFSDKSMVARAVSQRAVGLTWGQRALVIGGLHPRLFVGTAQHTSHRESPYTRLGLTARLMEAVFLGTKEEADRALAFAAKRHTTVRGTMQVDGGAAHPKGASYDAADPGLMWWTAAFSLDSVEHMYDAMVRRMTNDEREDLFHGFVTWAELFGMPRSAAPASYQAFRITFDTWLHSEEPRLVDEARLIGRSIAGTSGYHLPLRQVTSPALATVVQGSLPPVVRAHYGIGWNALDEARWQAVSRASRIAHSRVPLVASTPPLRGRSAEFYKVVQRSEKALIARGGTSIPGISDVPSPYSAQGETA</sequence>
<dbReference type="EMBL" id="VUJV01000006">
    <property type="protein sequence ID" value="KAA1416834.1"/>
    <property type="molecule type" value="Genomic_DNA"/>
</dbReference>
<protein>
    <submittedName>
        <fullName evidence="2">DUF2236 domain-containing protein</fullName>
    </submittedName>
</protein>
<dbReference type="GO" id="GO:0016491">
    <property type="term" value="F:oxidoreductase activity"/>
    <property type="evidence" value="ECO:0007669"/>
    <property type="project" value="InterPro"/>
</dbReference>
<dbReference type="PANTHER" id="PTHR36151">
    <property type="entry name" value="BLR2777 PROTEIN"/>
    <property type="match status" value="1"/>
</dbReference>
<organism evidence="2 3">
    <name type="scientific">Nocardioides humilatus</name>
    <dbReference type="NCBI Taxonomy" id="2607660"/>
    <lineage>
        <taxon>Bacteria</taxon>
        <taxon>Bacillati</taxon>
        <taxon>Actinomycetota</taxon>
        <taxon>Actinomycetes</taxon>
        <taxon>Propionibacteriales</taxon>
        <taxon>Nocardioidaceae</taxon>
        <taxon>Nocardioides</taxon>
    </lineage>
</organism>
<gene>
    <name evidence="2" type="ORF">F0U44_16740</name>
</gene>
<evidence type="ECO:0000313" key="3">
    <source>
        <dbReference type="Proteomes" id="UP000325003"/>
    </source>
</evidence>
<evidence type="ECO:0000259" key="1">
    <source>
        <dbReference type="Pfam" id="PF09995"/>
    </source>
</evidence>
<dbReference type="Pfam" id="PF09995">
    <property type="entry name" value="MPAB_Lcp_cat"/>
    <property type="match status" value="1"/>
</dbReference>
<reference evidence="2 3" key="2">
    <citation type="submission" date="2019-09" db="EMBL/GenBank/DDBJ databases">
        <authorList>
            <person name="Jin C."/>
        </authorList>
    </citation>
    <scope>NUCLEOTIDE SEQUENCE [LARGE SCALE GENOMIC DNA]</scope>
    <source>
        <strain evidence="2 3">BN130099</strain>
    </source>
</reference>
<name>A0A5B1L954_9ACTN</name>
<dbReference type="RefSeq" id="WP_149729504.1">
    <property type="nucleotide sequence ID" value="NZ_VUJV01000006.1"/>
</dbReference>
<feature type="domain" description="ER-bound oxygenase mpaB/mpaB'/Rubber oxygenase catalytic" evidence="1">
    <location>
        <begin position="13"/>
        <end position="249"/>
    </location>
</feature>
<evidence type="ECO:0000313" key="2">
    <source>
        <dbReference type="EMBL" id="KAA1416834.1"/>
    </source>
</evidence>